<evidence type="ECO:0000256" key="2">
    <source>
        <dbReference type="ARBA" id="ARBA00022840"/>
    </source>
</evidence>
<evidence type="ECO:0000256" key="3">
    <source>
        <dbReference type="ARBA" id="ARBA00023015"/>
    </source>
</evidence>
<dbReference type="SUPFAM" id="SSF52172">
    <property type="entry name" value="CheY-like"/>
    <property type="match status" value="1"/>
</dbReference>
<dbReference type="Gene3D" id="3.40.50.300">
    <property type="entry name" value="P-loop containing nucleotide triphosphate hydrolases"/>
    <property type="match status" value="1"/>
</dbReference>
<dbReference type="InterPro" id="IPR001789">
    <property type="entry name" value="Sig_transdc_resp-reg_receiver"/>
</dbReference>
<accession>A0A9E8KKC1</accession>
<keyword evidence="5" id="KW-0804">Transcription</keyword>
<evidence type="ECO:0000313" key="9">
    <source>
        <dbReference type="EMBL" id="UZW75966.1"/>
    </source>
</evidence>
<sequence length="468" mass="52046">MKKRILLVEDSPSLASVYESYLEQEDFLIITVGTGKEALIQISREPPEVILLDLKLPDMDGMDILKKIHQEQIPSNVIIITAHGSIDIAVNAMQFGSFDFLVKPFDAKRLKITVNNALKNLALTQEVATMRESFDRNHYEGFIGESLAMQGVYRIIDSAAMSNATIFITGESGTGKEVCANAVHNRSPRKSNAFIALNCGAIPKDLMESEIFGHVKGAFTGAQSNRDGAATQAHKGTLFLDEICEMDLDLQTKLLRFIQTGTFQPVGGSQLETVDVRFVCATNKDPWKEVQEGRFREDLYYRLHVIPIQLPPLRDRETDVKLLIDRLLAQYSEEENKSFTQFSPDAIRAMMDHNWPGNVRELQNVIRNIVVLNTGSEVTLEMIPPPVNMGTFAPVTTKPIAPETTSAQPATSESATVDDSSTITPLWKVEKDAIERAIDMCDGNIPKAAALLDVSASTIYRKKERWES</sequence>
<dbReference type="Proteomes" id="UP001164472">
    <property type="component" value="Chromosome"/>
</dbReference>
<dbReference type="InterPro" id="IPR009057">
    <property type="entry name" value="Homeodomain-like_sf"/>
</dbReference>
<dbReference type="EMBL" id="CP101527">
    <property type="protein sequence ID" value="UZW75966.1"/>
    <property type="molecule type" value="Genomic_DNA"/>
</dbReference>
<dbReference type="InterPro" id="IPR002197">
    <property type="entry name" value="HTH_Fis"/>
</dbReference>
<dbReference type="Gene3D" id="1.10.10.60">
    <property type="entry name" value="Homeodomain-like"/>
    <property type="match status" value="1"/>
</dbReference>
<evidence type="ECO:0000259" key="7">
    <source>
        <dbReference type="PROSITE" id="PS50045"/>
    </source>
</evidence>
<dbReference type="InterPro" id="IPR027417">
    <property type="entry name" value="P-loop_NTPase"/>
</dbReference>
<dbReference type="AlphaFoldDB" id="A0A9E8KKC1"/>
<dbReference type="SMART" id="SM00448">
    <property type="entry name" value="REC"/>
    <property type="match status" value="1"/>
</dbReference>
<dbReference type="PROSITE" id="PS50110">
    <property type="entry name" value="RESPONSE_REGULATORY"/>
    <property type="match status" value="1"/>
</dbReference>
<dbReference type="InterPro" id="IPR011006">
    <property type="entry name" value="CheY-like_superfamily"/>
</dbReference>
<organism evidence="9 10">
    <name type="scientific">Alkalimarinus sediminis</name>
    <dbReference type="NCBI Taxonomy" id="1632866"/>
    <lineage>
        <taxon>Bacteria</taxon>
        <taxon>Pseudomonadati</taxon>
        <taxon>Pseudomonadota</taxon>
        <taxon>Gammaproteobacteria</taxon>
        <taxon>Alteromonadales</taxon>
        <taxon>Alteromonadaceae</taxon>
        <taxon>Alkalimarinus</taxon>
    </lineage>
</organism>
<dbReference type="RefSeq" id="WP_251812256.1">
    <property type="nucleotide sequence ID" value="NZ_CP101527.1"/>
</dbReference>
<evidence type="ECO:0000256" key="1">
    <source>
        <dbReference type="ARBA" id="ARBA00022741"/>
    </source>
</evidence>
<dbReference type="GO" id="GO:0006355">
    <property type="term" value="P:regulation of DNA-templated transcription"/>
    <property type="evidence" value="ECO:0007669"/>
    <property type="project" value="InterPro"/>
</dbReference>
<feature type="domain" description="Response regulatory" evidence="8">
    <location>
        <begin position="4"/>
        <end position="118"/>
    </location>
</feature>
<dbReference type="CDD" id="cd00009">
    <property type="entry name" value="AAA"/>
    <property type="match status" value="1"/>
</dbReference>
<dbReference type="Pfam" id="PF02954">
    <property type="entry name" value="HTH_8"/>
    <property type="match status" value="1"/>
</dbReference>
<proteinExistence type="predicted"/>
<dbReference type="Pfam" id="PF00072">
    <property type="entry name" value="Response_reg"/>
    <property type="match status" value="1"/>
</dbReference>
<keyword evidence="10" id="KW-1185">Reference proteome</keyword>
<keyword evidence="1" id="KW-0547">Nucleotide-binding</keyword>
<feature type="modified residue" description="4-aspartylphosphate" evidence="6">
    <location>
        <position position="53"/>
    </location>
</feature>
<evidence type="ECO:0000256" key="4">
    <source>
        <dbReference type="ARBA" id="ARBA00023125"/>
    </source>
</evidence>
<dbReference type="SUPFAM" id="SSF46689">
    <property type="entry name" value="Homeodomain-like"/>
    <property type="match status" value="1"/>
</dbReference>
<feature type="domain" description="Sigma-54 factor interaction" evidence="7">
    <location>
        <begin position="142"/>
        <end position="371"/>
    </location>
</feature>
<dbReference type="GO" id="GO:0000160">
    <property type="term" value="P:phosphorelay signal transduction system"/>
    <property type="evidence" value="ECO:0007669"/>
    <property type="project" value="InterPro"/>
</dbReference>
<dbReference type="InterPro" id="IPR058031">
    <property type="entry name" value="AAA_lid_NorR"/>
</dbReference>
<dbReference type="PANTHER" id="PTHR32071">
    <property type="entry name" value="TRANSCRIPTIONAL REGULATORY PROTEIN"/>
    <property type="match status" value="1"/>
</dbReference>
<keyword evidence="6" id="KW-0597">Phosphoprotein</keyword>
<dbReference type="KEGG" id="asem:NNL22_05125"/>
<evidence type="ECO:0000256" key="6">
    <source>
        <dbReference type="PROSITE-ProRule" id="PRU00169"/>
    </source>
</evidence>
<dbReference type="InterPro" id="IPR002078">
    <property type="entry name" value="Sigma_54_int"/>
</dbReference>
<keyword evidence="2" id="KW-0067">ATP-binding</keyword>
<dbReference type="Pfam" id="PF25601">
    <property type="entry name" value="AAA_lid_14"/>
    <property type="match status" value="1"/>
</dbReference>
<dbReference type="SMART" id="SM00382">
    <property type="entry name" value="AAA"/>
    <property type="match status" value="1"/>
</dbReference>
<dbReference type="PANTHER" id="PTHR32071:SF117">
    <property type="entry name" value="PTS-DEPENDENT DIHYDROXYACETONE KINASE OPERON REGULATORY PROTEIN-RELATED"/>
    <property type="match status" value="1"/>
</dbReference>
<dbReference type="PROSITE" id="PS00688">
    <property type="entry name" value="SIGMA54_INTERACT_3"/>
    <property type="match status" value="1"/>
</dbReference>
<evidence type="ECO:0000256" key="5">
    <source>
        <dbReference type="ARBA" id="ARBA00023163"/>
    </source>
</evidence>
<evidence type="ECO:0000313" key="10">
    <source>
        <dbReference type="Proteomes" id="UP001164472"/>
    </source>
</evidence>
<dbReference type="Gene3D" id="3.40.50.2300">
    <property type="match status" value="1"/>
</dbReference>
<reference evidence="9" key="1">
    <citation type="submission" date="2022-07" db="EMBL/GenBank/DDBJ databases">
        <title>Alkalimarinus sp. nov., isolated from gut of a Alitta virens.</title>
        <authorList>
            <person name="Yang A.I."/>
            <person name="Shin N.-R."/>
        </authorList>
    </citation>
    <scope>NUCLEOTIDE SEQUENCE</scope>
    <source>
        <strain evidence="9">FA028</strain>
    </source>
</reference>
<dbReference type="InterPro" id="IPR025944">
    <property type="entry name" value="Sigma_54_int_dom_CS"/>
</dbReference>
<dbReference type="InterPro" id="IPR025943">
    <property type="entry name" value="Sigma_54_int_dom_ATP-bd_2"/>
</dbReference>
<dbReference type="CDD" id="cd17572">
    <property type="entry name" value="REC_NtrC1-like"/>
    <property type="match status" value="1"/>
</dbReference>
<dbReference type="SUPFAM" id="SSF52540">
    <property type="entry name" value="P-loop containing nucleoside triphosphate hydrolases"/>
    <property type="match status" value="1"/>
</dbReference>
<dbReference type="Gene3D" id="1.10.8.60">
    <property type="match status" value="1"/>
</dbReference>
<evidence type="ECO:0000259" key="8">
    <source>
        <dbReference type="PROSITE" id="PS50110"/>
    </source>
</evidence>
<keyword evidence="3" id="KW-0805">Transcription regulation</keyword>
<dbReference type="Pfam" id="PF00158">
    <property type="entry name" value="Sigma54_activat"/>
    <property type="match status" value="1"/>
</dbReference>
<gene>
    <name evidence="9" type="ORF">NNL22_05125</name>
</gene>
<dbReference type="FunFam" id="3.40.50.300:FF:000006">
    <property type="entry name" value="DNA-binding transcriptional regulator NtrC"/>
    <property type="match status" value="1"/>
</dbReference>
<name>A0A9E8KKC1_9ALTE</name>
<keyword evidence="4" id="KW-0238">DNA-binding</keyword>
<protein>
    <submittedName>
        <fullName evidence="9">Sigma-54 dependent transcriptional regulator</fullName>
    </submittedName>
</protein>
<dbReference type="InterPro" id="IPR003593">
    <property type="entry name" value="AAA+_ATPase"/>
</dbReference>
<dbReference type="GO" id="GO:0005524">
    <property type="term" value="F:ATP binding"/>
    <property type="evidence" value="ECO:0007669"/>
    <property type="project" value="UniProtKB-KW"/>
</dbReference>
<dbReference type="PROSITE" id="PS00676">
    <property type="entry name" value="SIGMA54_INTERACT_2"/>
    <property type="match status" value="1"/>
</dbReference>
<dbReference type="GO" id="GO:0043565">
    <property type="term" value="F:sequence-specific DNA binding"/>
    <property type="evidence" value="ECO:0007669"/>
    <property type="project" value="InterPro"/>
</dbReference>
<dbReference type="PROSITE" id="PS50045">
    <property type="entry name" value="SIGMA54_INTERACT_4"/>
    <property type="match status" value="1"/>
</dbReference>